<name>A0A087DSY2_9BIFI</name>
<sequence>MRLVWCVVLAAYHTNRVIVSEMGWQRYYFRKQVSG</sequence>
<dbReference type="EMBL" id="JGZR01000019">
    <property type="protein sequence ID" value="KFI98632.1"/>
    <property type="molecule type" value="Genomic_DNA"/>
</dbReference>
<accession>A0A087DSY2</accession>
<protein>
    <submittedName>
        <fullName evidence="1">Uncharacterized protein</fullName>
    </submittedName>
</protein>
<evidence type="ECO:0000313" key="2">
    <source>
        <dbReference type="Proteomes" id="UP000029055"/>
    </source>
</evidence>
<comment type="caution">
    <text evidence="1">The sequence shown here is derived from an EMBL/GenBank/DDBJ whole genome shotgun (WGS) entry which is preliminary data.</text>
</comment>
<evidence type="ECO:0000313" key="1">
    <source>
        <dbReference type="EMBL" id="KFI98632.1"/>
    </source>
</evidence>
<gene>
    <name evidence="1" type="ORF">BISU_2458</name>
</gene>
<keyword evidence="2" id="KW-1185">Reference proteome</keyword>
<organism evidence="1 2">
    <name type="scientific">Bifidobacterium subtile</name>
    <dbReference type="NCBI Taxonomy" id="77635"/>
    <lineage>
        <taxon>Bacteria</taxon>
        <taxon>Bacillati</taxon>
        <taxon>Actinomycetota</taxon>
        <taxon>Actinomycetes</taxon>
        <taxon>Bifidobacteriales</taxon>
        <taxon>Bifidobacteriaceae</taxon>
        <taxon>Bifidobacterium</taxon>
    </lineage>
</organism>
<reference evidence="1 2" key="1">
    <citation type="submission" date="2014-03" db="EMBL/GenBank/DDBJ databases">
        <title>Genomics of Bifidobacteria.</title>
        <authorList>
            <person name="Ventura M."/>
            <person name="Milani C."/>
            <person name="Lugli G.A."/>
        </authorList>
    </citation>
    <scope>NUCLEOTIDE SEQUENCE [LARGE SCALE GENOMIC DNA]</scope>
    <source>
        <strain evidence="1 2">LMG 11597</strain>
    </source>
</reference>
<dbReference type="Proteomes" id="UP000029055">
    <property type="component" value="Unassembled WGS sequence"/>
</dbReference>
<dbReference type="STRING" id="77635.BISU_2458"/>
<dbReference type="AlphaFoldDB" id="A0A087DSY2"/>
<proteinExistence type="predicted"/>